<accession>A0A7V3RFH6</accession>
<reference evidence="1" key="1">
    <citation type="journal article" date="2020" name="mSystems">
        <title>Genome- and Community-Level Interaction Insights into Carbon Utilization and Element Cycling Functions of Hydrothermarchaeota in Hydrothermal Sediment.</title>
        <authorList>
            <person name="Zhou Z."/>
            <person name="Liu Y."/>
            <person name="Xu W."/>
            <person name="Pan J."/>
            <person name="Luo Z.H."/>
            <person name="Li M."/>
        </authorList>
    </citation>
    <scope>NUCLEOTIDE SEQUENCE [LARGE SCALE GENOMIC DNA]</scope>
    <source>
        <strain evidence="1">SpSt-966</strain>
    </source>
</reference>
<organism evidence="1">
    <name type="scientific">Mesoaciditoga lauensis</name>
    <dbReference type="NCBI Taxonomy" id="1495039"/>
    <lineage>
        <taxon>Bacteria</taxon>
        <taxon>Thermotogati</taxon>
        <taxon>Thermotogota</taxon>
        <taxon>Thermotogae</taxon>
        <taxon>Mesoaciditogales</taxon>
        <taxon>Mesoaciditogaceae</taxon>
        <taxon>Mesoaciditoga</taxon>
    </lineage>
</organism>
<name>A0A7V3RFH6_9BACT</name>
<evidence type="ECO:0000313" key="1">
    <source>
        <dbReference type="EMBL" id="HGE75714.1"/>
    </source>
</evidence>
<dbReference type="AlphaFoldDB" id="A0A7V3RFH6"/>
<protein>
    <submittedName>
        <fullName evidence="1">Uncharacterized protein</fullName>
    </submittedName>
</protein>
<comment type="caution">
    <text evidence="1">The sequence shown here is derived from an EMBL/GenBank/DDBJ whole genome shotgun (WGS) entry which is preliminary data.</text>
</comment>
<proteinExistence type="predicted"/>
<dbReference type="EMBL" id="DTPE01000246">
    <property type="protein sequence ID" value="HGE75714.1"/>
    <property type="molecule type" value="Genomic_DNA"/>
</dbReference>
<sequence length="61" mass="7254">MSNGVDKKRGDPIKVMLSRYPRLIIIKAAFELFSEHEKISTLSLERIIRKEFERDTYQKRA</sequence>
<gene>
    <name evidence="1" type="ORF">ENX73_06270</name>
</gene>